<gene>
    <name evidence="1" type="ORF">NPIL_515761</name>
</gene>
<evidence type="ECO:0000313" key="1">
    <source>
        <dbReference type="EMBL" id="GFS98142.1"/>
    </source>
</evidence>
<dbReference type="EMBL" id="BMAW01006272">
    <property type="protein sequence ID" value="GFS98142.1"/>
    <property type="molecule type" value="Genomic_DNA"/>
</dbReference>
<reference evidence="1" key="1">
    <citation type="submission" date="2020-08" db="EMBL/GenBank/DDBJ databases">
        <title>Multicomponent nature underlies the extraordinary mechanical properties of spider dragline silk.</title>
        <authorList>
            <person name="Kono N."/>
            <person name="Nakamura H."/>
            <person name="Mori M."/>
            <person name="Yoshida Y."/>
            <person name="Ohtoshi R."/>
            <person name="Malay A.D."/>
            <person name="Moran D.A.P."/>
            <person name="Tomita M."/>
            <person name="Numata K."/>
            <person name="Arakawa K."/>
        </authorList>
    </citation>
    <scope>NUCLEOTIDE SEQUENCE</scope>
</reference>
<accession>A0A8X6TBR5</accession>
<keyword evidence="2" id="KW-1185">Reference proteome</keyword>
<dbReference type="AlphaFoldDB" id="A0A8X6TBR5"/>
<comment type="caution">
    <text evidence="1">The sequence shown here is derived from an EMBL/GenBank/DDBJ whole genome shotgun (WGS) entry which is preliminary data.</text>
</comment>
<dbReference type="Proteomes" id="UP000887013">
    <property type="component" value="Unassembled WGS sequence"/>
</dbReference>
<protein>
    <submittedName>
        <fullName evidence="1">Uncharacterized protein</fullName>
    </submittedName>
</protein>
<sequence>MGGSTDAFPYIYKRPYASVFIPNLLYEFAAAFRESRKTTPNDFFFLPNENCSSGPSIPKGWVPEFKWPSMNPPPSVLNAIAHDYAATSTCMAPHHFTQCAEGQGPLSKTYRKGLDYN</sequence>
<name>A0A8X6TBR5_NEPPI</name>
<evidence type="ECO:0000313" key="2">
    <source>
        <dbReference type="Proteomes" id="UP000887013"/>
    </source>
</evidence>
<organism evidence="1 2">
    <name type="scientific">Nephila pilipes</name>
    <name type="common">Giant wood spider</name>
    <name type="synonym">Nephila maculata</name>
    <dbReference type="NCBI Taxonomy" id="299642"/>
    <lineage>
        <taxon>Eukaryota</taxon>
        <taxon>Metazoa</taxon>
        <taxon>Ecdysozoa</taxon>
        <taxon>Arthropoda</taxon>
        <taxon>Chelicerata</taxon>
        <taxon>Arachnida</taxon>
        <taxon>Araneae</taxon>
        <taxon>Araneomorphae</taxon>
        <taxon>Entelegynae</taxon>
        <taxon>Araneoidea</taxon>
        <taxon>Nephilidae</taxon>
        <taxon>Nephila</taxon>
    </lineage>
</organism>
<proteinExistence type="predicted"/>